<dbReference type="CDD" id="cd24008">
    <property type="entry name" value="ASKHA_NBD_GLK"/>
    <property type="match status" value="1"/>
</dbReference>
<keyword evidence="5" id="KW-1185">Reference proteome</keyword>
<evidence type="ECO:0000256" key="2">
    <source>
        <dbReference type="ARBA" id="ARBA00022777"/>
    </source>
</evidence>
<dbReference type="InterPro" id="IPR003836">
    <property type="entry name" value="Glucokinase"/>
</dbReference>
<sequence length="350" mass="36737">MENKDVTGMEAAAAKVGSDAPGGAVEIVAVDVGGTNARFARAWLRPGRAPELGTVRRYKAERHDSLEAAWNHFRADDGAALPPFASVAVAAPIGEPVVRFTNSPWTFRPDTLAERLGLRTMHLSNDFGAMAHAVATLDEGQLAPICGPDGAIPDEGVTTVIGVGTGLGVAILLKRDGHTHVIETEGGHIDFAALDPFEARMSDAMRKQYLRVSAERVVAGPGLAAIRTAIAATEGAAIAQLDDATLWERAIDGSDPFAARALERFAMSYGSVAGDLALAHGSNSVVLVGGLSNRIIDRLRSTDFVARFTAKGRWQPRMSAIRVRLATVDELGLVGAAAGFAAHHPELLAG</sequence>
<dbReference type="EC" id="2.7.1.2" evidence="4"/>
<protein>
    <submittedName>
        <fullName evidence="4">Glucokinase</fullName>
        <ecNumber evidence="4">2.7.1.2</ecNumber>
    </submittedName>
</protein>
<comment type="similarity">
    <text evidence="3">Belongs to the bacterial glucokinase family.</text>
</comment>
<dbReference type="RefSeq" id="WP_342449697.1">
    <property type="nucleotide sequence ID" value="NZ_JAATJE010000001.1"/>
</dbReference>
<dbReference type="Gene3D" id="3.30.420.40">
    <property type="match status" value="1"/>
</dbReference>
<organism evidence="4 5">
    <name type="scientific">Sphingomonas jejuensis</name>
    <dbReference type="NCBI Taxonomy" id="904715"/>
    <lineage>
        <taxon>Bacteria</taxon>
        <taxon>Pseudomonadati</taxon>
        <taxon>Pseudomonadota</taxon>
        <taxon>Alphaproteobacteria</taxon>
        <taxon>Sphingomonadales</taxon>
        <taxon>Sphingomonadaceae</taxon>
        <taxon>Sphingomonas</taxon>
    </lineage>
</organism>
<dbReference type="Proteomes" id="UP000734218">
    <property type="component" value="Unassembled WGS sequence"/>
</dbReference>
<reference evidence="4 5" key="1">
    <citation type="submission" date="2020-03" db="EMBL/GenBank/DDBJ databases">
        <title>Genomic Encyclopedia of Type Strains, Phase IV (KMG-IV): sequencing the most valuable type-strain genomes for metagenomic binning, comparative biology and taxonomic classification.</title>
        <authorList>
            <person name="Goeker M."/>
        </authorList>
    </citation>
    <scope>NUCLEOTIDE SEQUENCE [LARGE SCALE GENOMIC DNA]</scope>
    <source>
        <strain evidence="4 5">DSM 27651</strain>
    </source>
</reference>
<accession>A0ABX0XI75</accession>
<comment type="caution">
    <text evidence="4">The sequence shown here is derived from an EMBL/GenBank/DDBJ whole genome shotgun (WGS) entry which is preliminary data.</text>
</comment>
<dbReference type="PANTHER" id="PTHR47690:SF1">
    <property type="entry name" value="GLUCOKINASE"/>
    <property type="match status" value="1"/>
</dbReference>
<evidence type="ECO:0000313" key="4">
    <source>
        <dbReference type="EMBL" id="NJC32925.1"/>
    </source>
</evidence>
<dbReference type="SUPFAM" id="SSF53067">
    <property type="entry name" value="Actin-like ATPase domain"/>
    <property type="match status" value="1"/>
</dbReference>
<evidence type="ECO:0000256" key="1">
    <source>
        <dbReference type="ARBA" id="ARBA00022679"/>
    </source>
</evidence>
<dbReference type="PANTHER" id="PTHR47690">
    <property type="entry name" value="GLUCOKINASE"/>
    <property type="match status" value="1"/>
</dbReference>
<proteinExistence type="inferred from homology"/>
<dbReference type="Pfam" id="PF02685">
    <property type="entry name" value="Glucokinase"/>
    <property type="match status" value="1"/>
</dbReference>
<evidence type="ECO:0000313" key="5">
    <source>
        <dbReference type="Proteomes" id="UP000734218"/>
    </source>
</evidence>
<name>A0ABX0XI75_9SPHN</name>
<dbReference type="Gene3D" id="3.40.367.20">
    <property type="match status" value="1"/>
</dbReference>
<evidence type="ECO:0000256" key="3">
    <source>
        <dbReference type="RuleBase" id="RU004046"/>
    </source>
</evidence>
<dbReference type="InterPro" id="IPR050201">
    <property type="entry name" value="Bacterial_glucokinase"/>
</dbReference>
<dbReference type="EMBL" id="JAATJE010000001">
    <property type="protein sequence ID" value="NJC32925.1"/>
    <property type="molecule type" value="Genomic_DNA"/>
</dbReference>
<dbReference type="InterPro" id="IPR043129">
    <property type="entry name" value="ATPase_NBD"/>
</dbReference>
<gene>
    <name evidence="4" type="ORF">GGR88_000399</name>
</gene>
<keyword evidence="2" id="KW-0418">Kinase</keyword>
<dbReference type="GO" id="GO:0004340">
    <property type="term" value="F:glucokinase activity"/>
    <property type="evidence" value="ECO:0007669"/>
    <property type="project" value="UniProtKB-EC"/>
</dbReference>
<keyword evidence="1 4" id="KW-0808">Transferase</keyword>